<evidence type="ECO:0000313" key="2">
    <source>
        <dbReference type="Proteomes" id="UP000808349"/>
    </source>
</evidence>
<gene>
    <name evidence="1" type="ORF">IPO85_16765</name>
</gene>
<comment type="caution">
    <text evidence="1">The sequence shown here is derived from an EMBL/GenBank/DDBJ whole genome shotgun (WGS) entry which is preliminary data.</text>
</comment>
<dbReference type="Proteomes" id="UP000808349">
    <property type="component" value="Unassembled WGS sequence"/>
</dbReference>
<organism evidence="1 2">
    <name type="scientific">Candidatus Defluviibacterium haderslevense</name>
    <dbReference type="NCBI Taxonomy" id="2981993"/>
    <lineage>
        <taxon>Bacteria</taxon>
        <taxon>Pseudomonadati</taxon>
        <taxon>Bacteroidota</taxon>
        <taxon>Saprospiria</taxon>
        <taxon>Saprospirales</taxon>
        <taxon>Saprospiraceae</taxon>
        <taxon>Candidatus Defluviibacterium</taxon>
    </lineage>
</organism>
<dbReference type="EMBL" id="JADKFW010000016">
    <property type="protein sequence ID" value="MBK9719133.1"/>
    <property type="molecule type" value="Genomic_DNA"/>
</dbReference>
<protein>
    <recommendedName>
        <fullName evidence="3">Outer membrane protein beta-barrel domain-containing protein</fullName>
    </recommendedName>
</protein>
<accession>A0A9D7SB51</accession>
<proteinExistence type="predicted"/>
<sequence length="209" mass="22785">MRKQLFIMISFLCCVSTYGQFSHKMIIGFDFYQKYRNPQESKINDDSRSSGNVILAIPIGYSLAIGKNNVSFSAEASANIAPLAFDAGQYKGLGALSFPLLAKLNFGALSGFSKNKLLGYSIGGGIQFNRTELFGLTKKYNVLERNFFPTYVGELGVGGGVSGLNVILYFRVGAAAQDAFSFNSGLIFNVDLYKTKTKVPKKPKLSSMT</sequence>
<name>A0A9D7SB51_9BACT</name>
<reference evidence="1 2" key="1">
    <citation type="submission" date="2020-10" db="EMBL/GenBank/DDBJ databases">
        <title>Connecting structure to function with the recovery of over 1000 high-quality activated sludge metagenome-assembled genomes encoding full-length rRNA genes using long-read sequencing.</title>
        <authorList>
            <person name="Singleton C.M."/>
            <person name="Petriglieri F."/>
            <person name="Kristensen J.M."/>
            <person name="Kirkegaard R.H."/>
            <person name="Michaelsen T.Y."/>
            <person name="Andersen M.H."/>
            <person name="Karst S.M."/>
            <person name="Dueholm M.S."/>
            <person name="Nielsen P.H."/>
            <person name="Albertsen M."/>
        </authorList>
    </citation>
    <scope>NUCLEOTIDE SEQUENCE [LARGE SCALE GENOMIC DNA]</scope>
    <source>
        <strain evidence="1">Ribe_18-Q3-R11-54_BAT3C.373</strain>
    </source>
</reference>
<evidence type="ECO:0008006" key="3">
    <source>
        <dbReference type="Google" id="ProtNLM"/>
    </source>
</evidence>
<dbReference type="AlphaFoldDB" id="A0A9D7SB51"/>
<evidence type="ECO:0000313" key="1">
    <source>
        <dbReference type="EMBL" id="MBK9719133.1"/>
    </source>
</evidence>